<sequence>MAVRLSGFRFTCFTYFETHTVFLRILQLCTKILQNAKMCKSILYFDFR</sequence>
<dbReference type="GeneID" id="54987548"/>
<protein>
    <submittedName>
        <fullName evidence="1">Uncharacterized protein</fullName>
    </submittedName>
</protein>
<evidence type="ECO:0000313" key="1">
    <source>
        <dbReference type="EMBL" id="AUV56440.1"/>
    </source>
</evidence>
<dbReference type="KEGG" id="vg:54987548"/>
<dbReference type="Proteomes" id="UP000241510">
    <property type="component" value="Segment"/>
</dbReference>
<keyword evidence="2" id="KW-1185">Reference proteome</keyword>
<proteinExistence type="predicted"/>
<evidence type="ECO:0000313" key="2">
    <source>
        <dbReference type="Proteomes" id="UP000241510"/>
    </source>
</evidence>
<reference evidence="1 2" key="1">
    <citation type="submission" date="2017-12" db="EMBL/GenBank/DDBJ databases">
        <title>Phages infecting Faecalibacterium prausnitzii belong to novel viral genera that help decipher intestinal viromes.</title>
        <authorList>
            <person name="Petit M.-A."/>
            <person name="De Paepe M."/>
            <person name="Benevides L."/>
            <person name="Langella P."/>
        </authorList>
    </citation>
    <scope>NUCLEOTIDE SEQUENCE [LARGE SCALE GENOMIC DNA]</scope>
</reference>
<organism evidence="1 2">
    <name type="scientific">Faecalibacterium phage FP_Epona</name>
    <dbReference type="NCBI Taxonomy" id="2070182"/>
    <lineage>
        <taxon>Viruses</taxon>
        <taxon>Duplodnaviria</taxon>
        <taxon>Heunggongvirae</taxon>
        <taxon>Uroviricota</taxon>
        <taxon>Caudoviricetes</taxon>
        <taxon>Eponavirus</taxon>
        <taxon>Eponavirus epona</taxon>
    </lineage>
</organism>
<dbReference type="RefSeq" id="YP_009797138.1">
    <property type="nucleotide sequence ID" value="NC_047910.1"/>
</dbReference>
<name>A0A2K9V318_9CAUD</name>
<accession>A0A2K9V318</accession>
<dbReference type="EMBL" id="MG711462">
    <property type="protein sequence ID" value="AUV56440.1"/>
    <property type="molecule type" value="Genomic_DNA"/>
</dbReference>